<dbReference type="AlphaFoldDB" id="A0A0S2K3X3"/>
<dbReference type="PATRIC" id="fig|161398.10.peg.2301"/>
<evidence type="ECO:0000256" key="1">
    <source>
        <dbReference type="SAM" id="Phobius"/>
    </source>
</evidence>
<dbReference type="RefSeq" id="WP_058030463.1">
    <property type="nucleotide sequence ID" value="NZ_CP013187.1"/>
</dbReference>
<name>A0A0S2K3X3_9GAMM</name>
<dbReference type="EMBL" id="CP013187">
    <property type="protein sequence ID" value="ALO42757.1"/>
    <property type="molecule type" value="Genomic_DNA"/>
</dbReference>
<dbReference type="OrthoDB" id="335193at2"/>
<reference evidence="2 3" key="1">
    <citation type="submission" date="2015-11" db="EMBL/GenBank/DDBJ databases">
        <authorList>
            <person name="Zhang Y."/>
            <person name="Guo Z."/>
        </authorList>
    </citation>
    <scope>NUCLEOTIDE SEQUENCE [LARGE SCALE GENOMIC DNA]</scope>
    <source>
        <strain evidence="2 3">KCTC 12086</strain>
    </source>
</reference>
<evidence type="ECO:0000313" key="3">
    <source>
        <dbReference type="Proteomes" id="UP000061457"/>
    </source>
</evidence>
<gene>
    <name evidence="2" type="ORF">PP2015_2260</name>
</gene>
<sequence>MEPDYKSYSLDELYDVKENIDADLYPERFQSLAKEIKSRESKIDIPVETGTNEENDSEGSVILRILAGITALYFGWCVINAFVSGSISGRSGYEYFADSQPTMFGIWVIIHCVFFFLITWWIFNKSSSKRST</sequence>
<protein>
    <submittedName>
        <fullName evidence="2">Uncharacterized protein</fullName>
    </submittedName>
</protein>
<keyword evidence="1" id="KW-0472">Membrane</keyword>
<feature type="transmembrane region" description="Helical" evidence="1">
    <location>
        <begin position="103"/>
        <end position="123"/>
    </location>
</feature>
<organism evidence="2 3">
    <name type="scientific">Pseudoalteromonas phenolica</name>
    <dbReference type="NCBI Taxonomy" id="161398"/>
    <lineage>
        <taxon>Bacteria</taxon>
        <taxon>Pseudomonadati</taxon>
        <taxon>Pseudomonadota</taxon>
        <taxon>Gammaproteobacteria</taxon>
        <taxon>Alteromonadales</taxon>
        <taxon>Pseudoalteromonadaceae</taxon>
        <taxon>Pseudoalteromonas</taxon>
    </lineage>
</organism>
<keyword evidence="1" id="KW-0812">Transmembrane</keyword>
<dbReference type="KEGG" id="pphe:PP2015_2260"/>
<proteinExistence type="predicted"/>
<accession>A0A0S2K3X3</accession>
<keyword evidence="1" id="KW-1133">Transmembrane helix</keyword>
<feature type="transmembrane region" description="Helical" evidence="1">
    <location>
        <begin position="61"/>
        <end position="83"/>
    </location>
</feature>
<dbReference type="Proteomes" id="UP000061457">
    <property type="component" value="Chromosome I"/>
</dbReference>
<evidence type="ECO:0000313" key="2">
    <source>
        <dbReference type="EMBL" id="ALO42757.1"/>
    </source>
</evidence>
<keyword evidence="3" id="KW-1185">Reference proteome</keyword>